<evidence type="ECO:0000313" key="2">
    <source>
        <dbReference type="EMBL" id="EQD50154.1"/>
    </source>
</evidence>
<dbReference type="InterPro" id="IPR015943">
    <property type="entry name" value="WD40/YVTN_repeat-like_dom_sf"/>
</dbReference>
<keyword evidence="1" id="KW-0677">Repeat</keyword>
<dbReference type="SUPFAM" id="SSF50974">
    <property type="entry name" value="Nitrous oxide reductase, N-terminal domain"/>
    <property type="match status" value="1"/>
</dbReference>
<dbReference type="Gene3D" id="2.130.10.10">
    <property type="entry name" value="YVTN repeat-like/Quinoprotein amine dehydrogenase"/>
    <property type="match status" value="1"/>
</dbReference>
<reference evidence="2" key="1">
    <citation type="submission" date="2013-08" db="EMBL/GenBank/DDBJ databases">
        <authorList>
            <person name="Mendez C."/>
            <person name="Richter M."/>
            <person name="Ferrer M."/>
            <person name="Sanchez J."/>
        </authorList>
    </citation>
    <scope>NUCLEOTIDE SEQUENCE</scope>
</reference>
<feature type="non-terminal residue" evidence="2">
    <location>
        <position position="186"/>
    </location>
</feature>
<comment type="caution">
    <text evidence="2">The sequence shown here is derived from an EMBL/GenBank/DDBJ whole genome shotgun (WGS) entry which is preliminary data.</text>
</comment>
<gene>
    <name evidence="2" type="ORF">B1B_11336</name>
</gene>
<proteinExistence type="predicted"/>
<feature type="non-terminal residue" evidence="2">
    <location>
        <position position="1"/>
    </location>
</feature>
<name>T1BAY5_9ZZZZ</name>
<dbReference type="AlphaFoldDB" id="T1BAY5"/>
<accession>T1BAY5</accession>
<dbReference type="InterPro" id="IPR011045">
    <property type="entry name" value="N2O_reductase_N"/>
</dbReference>
<protein>
    <submittedName>
        <fullName evidence="2">Thermopsin</fullName>
    </submittedName>
</protein>
<evidence type="ECO:0000256" key="1">
    <source>
        <dbReference type="ARBA" id="ARBA00022737"/>
    </source>
</evidence>
<sequence length="186" mass="19771">FQVLPGQSENATLDYQRNVTVIDTRSNAVVSLLAVQRGPWGIAYDPANQRIYVADAFTNNLSVLPPIYNLTFQVGSWLPPPATWSLTLANLTLWSNSSSVRFAEPNGTYAYALQVVGHPSLNTTGLVTVNGADISILLIQPGGATYPVTFSEVGLPPGRAWSVTLAGSAQSPTTGSIAFTEPNGTY</sequence>
<dbReference type="Pfam" id="PF01436">
    <property type="entry name" value="NHL"/>
    <property type="match status" value="1"/>
</dbReference>
<reference evidence="2" key="2">
    <citation type="journal article" date="2014" name="ISME J.">
        <title>Microbial stratification in low pH oxic and suboxic macroscopic growths along an acid mine drainage.</title>
        <authorList>
            <person name="Mendez-Garcia C."/>
            <person name="Mesa V."/>
            <person name="Sprenger R.R."/>
            <person name="Richter M."/>
            <person name="Diez M.S."/>
            <person name="Solano J."/>
            <person name="Bargiela R."/>
            <person name="Golyshina O.V."/>
            <person name="Manteca A."/>
            <person name="Ramos J.L."/>
            <person name="Gallego J.R."/>
            <person name="Llorente I."/>
            <person name="Martins Dos Santos V.A."/>
            <person name="Jensen O.N."/>
            <person name="Pelaez A.I."/>
            <person name="Sanchez J."/>
            <person name="Ferrer M."/>
        </authorList>
    </citation>
    <scope>NUCLEOTIDE SEQUENCE</scope>
</reference>
<organism evidence="2">
    <name type="scientific">mine drainage metagenome</name>
    <dbReference type="NCBI Taxonomy" id="410659"/>
    <lineage>
        <taxon>unclassified sequences</taxon>
        <taxon>metagenomes</taxon>
        <taxon>ecological metagenomes</taxon>
    </lineage>
</organism>
<dbReference type="EMBL" id="AUZY01007356">
    <property type="protein sequence ID" value="EQD50154.1"/>
    <property type="molecule type" value="Genomic_DNA"/>
</dbReference>
<dbReference type="InterPro" id="IPR001258">
    <property type="entry name" value="NHL_repeat"/>
</dbReference>